<gene>
    <name evidence="8" type="ORF">J8273_2954</name>
</gene>
<reference evidence="8" key="1">
    <citation type="submission" date="2021-05" db="EMBL/GenBank/DDBJ databases">
        <title>A free-living protist that lacks canonical eukaryotic 1 DNA replication and segregation systems.</title>
        <authorList>
            <person name="Salas-Leiva D.E."/>
            <person name="Tromer E.C."/>
            <person name="Curtis B.A."/>
            <person name="Jerlstrom-Hultqvist J."/>
            <person name="Kolisko M."/>
            <person name="Yi Z."/>
            <person name="Salas-Leiva J.S."/>
            <person name="Gallot-Lavallee L."/>
            <person name="Kops G.J.P.L."/>
            <person name="Archibald J.M."/>
            <person name="Simpson A.G.B."/>
            <person name="Roger A.J."/>
        </authorList>
    </citation>
    <scope>NUCLEOTIDE SEQUENCE</scope>
    <source>
        <strain evidence="8">BICM</strain>
    </source>
</reference>
<dbReference type="Pfam" id="PF07928">
    <property type="entry name" value="Vps54"/>
    <property type="match status" value="1"/>
</dbReference>
<accession>A0A8J6B970</accession>
<dbReference type="GO" id="GO:0042147">
    <property type="term" value="P:retrograde transport, endosome to Golgi"/>
    <property type="evidence" value="ECO:0007669"/>
    <property type="project" value="InterPro"/>
</dbReference>
<evidence type="ECO:0000313" key="8">
    <source>
        <dbReference type="EMBL" id="KAG9395387.1"/>
    </source>
</evidence>
<evidence type="ECO:0000256" key="5">
    <source>
        <dbReference type="ARBA" id="ARBA00023034"/>
    </source>
</evidence>
<dbReference type="AlphaFoldDB" id="A0A8J6B970"/>
<dbReference type="InterPro" id="IPR039745">
    <property type="entry name" value="Vps54"/>
</dbReference>
<keyword evidence="9" id="KW-1185">Reference proteome</keyword>
<dbReference type="InterPro" id="IPR012501">
    <property type="entry name" value="Vps54_C"/>
</dbReference>
<comment type="similarity">
    <text evidence="2">Belongs to the VPS54 family.</text>
</comment>
<protein>
    <recommendedName>
        <fullName evidence="7">Vacuolar protein sorting-associated protein 54 C-terminal domain-containing protein</fullName>
    </recommendedName>
</protein>
<keyword evidence="6" id="KW-0175">Coiled coil</keyword>
<dbReference type="GO" id="GO:0005829">
    <property type="term" value="C:cytosol"/>
    <property type="evidence" value="ECO:0007669"/>
    <property type="project" value="GOC"/>
</dbReference>
<dbReference type="Proteomes" id="UP000717585">
    <property type="component" value="Unassembled WGS sequence"/>
</dbReference>
<proteinExistence type="inferred from homology"/>
<sequence>MDCLRPPPRPEGLEGIDTYANVLDAVCPAKASSLPSLLFDKVDMSFETALYSSGISPVSPNTANFKTLLQEEARLSSEFRALAARQADRDNCKSLMDFTDPSFFTETFDIWKHLEPYFIADAALDEVANELTSQVDIVEQDLTRTILLHRDDFMDHLSRLGNVHSQLATVNALIFSVRRKLKPLLDESDKACIGAMSREICQGRVTIERDIELLEILKAIETIDDSLQAVPNAPVADRTSLLLSALDGLATLPAGLRITAALSKRAMAASSALVRSHNGQLLNALVAVDSSDCGTAVGEISRVLSVSGAMADLIGRLADSSNKGTTLASKTIAGRFLSEIAQAIDSKISADDVNPAELPVILAEVSEIVQKFATHYTGIVATIFAKYSEEPPSPAMAAFGRALVSAGPELFRGIDSQLCDALSWCEPMLTEGIESLVTNLDPVQAMAQALSSTWHGACMELSAPEAHGFFGSEPVPGELAFSLGDEPEEAATVVRKIVGNMVVRNHSTVAAQLVECLHASDYSAIRFADLPDASSPHNLDLDTLVTLVSPELTKQGLVAVLSSCRLLGVEIEPIQSKHHTVSIGSGRYVVTLAELTIAVGLVHYTMTSRAYEPVAALAANCGKGLVAAYCSNVRSSLLGAKAVERKQLRAITSKHLVSAASASAFLLKLLSCFVTSLTPLTIEDAGGLDDLTRIKTDLFNLRRDILDKVVEIVTMRVQTHVPHWFSCIAAGEKSGIKSAKEVAGLLVKEVTTVGSIVGHGLEEEEAHAVIGRALIAFLETMKIFSGKIDALIATESNLAPVFSPQARLIMKSIADAFPWFTKVTEAQAVMGSDEWARKLSELP</sequence>
<dbReference type="GO" id="GO:0006896">
    <property type="term" value="P:Golgi to vacuole transport"/>
    <property type="evidence" value="ECO:0007669"/>
    <property type="project" value="TreeGrafter"/>
</dbReference>
<dbReference type="PANTHER" id="PTHR12965:SF0">
    <property type="entry name" value="VACUOLAR PROTEIN SORTING-ASSOCIATED PROTEIN 54"/>
    <property type="match status" value="1"/>
</dbReference>
<evidence type="ECO:0000256" key="4">
    <source>
        <dbReference type="ARBA" id="ARBA00022927"/>
    </source>
</evidence>
<comment type="caution">
    <text evidence="8">The sequence shown here is derived from an EMBL/GenBank/DDBJ whole genome shotgun (WGS) entry which is preliminary data.</text>
</comment>
<feature type="domain" description="Vacuolar protein sorting-associated protein 54 C-terminal" evidence="7">
    <location>
        <begin position="587"/>
        <end position="716"/>
    </location>
</feature>
<dbReference type="GO" id="GO:0019905">
    <property type="term" value="F:syntaxin binding"/>
    <property type="evidence" value="ECO:0007669"/>
    <property type="project" value="TreeGrafter"/>
</dbReference>
<evidence type="ECO:0000256" key="6">
    <source>
        <dbReference type="ARBA" id="ARBA00023054"/>
    </source>
</evidence>
<comment type="subcellular location">
    <subcellularLocation>
        <location evidence="1">Golgi apparatus</location>
        <location evidence="1">trans-Golgi network</location>
    </subcellularLocation>
</comment>
<dbReference type="EMBL" id="JAHDYR010000011">
    <property type="protein sequence ID" value="KAG9395387.1"/>
    <property type="molecule type" value="Genomic_DNA"/>
</dbReference>
<keyword evidence="3" id="KW-0813">Transport</keyword>
<keyword evidence="5" id="KW-0333">Golgi apparatus</keyword>
<dbReference type="GO" id="GO:0000938">
    <property type="term" value="C:GARP complex"/>
    <property type="evidence" value="ECO:0007669"/>
    <property type="project" value="InterPro"/>
</dbReference>
<organism evidence="8 9">
    <name type="scientific">Carpediemonas membranifera</name>
    <dbReference type="NCBI Taxonomy" id="201153"/>
    <lineage>
        <taxon>Eukaryota</taxon>
        <taxon>Metamonada</taxon>
        <taxon>Carpediemonas-like organisms</taxon>
        <taxon>Carpediemonas</taxon>
    </lineage>
</organism>
<evidence type="ECO:0000256" key="2">
    <source>
        <dbReference type="ARBA" id="ARBA00009150"/>
    </source>
</evidence>
<keyword evidence="4" id="KW-0653">Protein transport</keyword>
<evidence type="ECO:0000259" key="7">
    <source>
        <dbReference type="Pfam" id="PF07928"/>
    </source>
</evidence>
<evidence type="ECO:0000313" key="9">
    <source>
        <dbReference type="Proteomes" id="UP000717585"/>
    </source>
</evidence>
<evidence type="ECO:0000256" key="1">
    <source>
        <dbReference type="ARBA" id="ARBA00004601"/>
    </source>
</evidence>
<name>A0A8J6B970_9EUKA</name>
<dbReference type="PANTHER" id="PTHR12965">
    <property type="entry name" value="VACUOLAR PROTEIN SORTING 54"/>
    <property type="match status" value="1"/>
</dbReference>
<evidence type="ECO:0000256" key="3">
    <source>
        <dbReference type="ARBA" id="ARBA00022448"/>
    </source>
</evidence>
<dbReference type="GO" id="GO:0015031">
    <property type="term" value="P:protein transport"/>
    <property type="evidence" value="ECO:0007669"/>
    <property type="project" value="UniProtKB-KW"/>
</dbReference>